<evidence type="ECO:0000313" key="2">
    <source>
        <dbReference type="EMBL" id="BCG45532.1"/>
    </source>
</evidence>
<dbReference type="PANTHER" id="PTHR44591:SF25">
    <property type="entry name" value="CHEMOTAXIS TWO-COMPONENT RESPONSE REGULATOR"/>
    <property type="match status" value="1"/>
</dbReference>
<proteinExistence type="predicted"/>
<name>A0A6S6LUC2_9BACT</name>
<evidence type="ECO:0000256" key="1">
    <source>
        <dbReference type="ARBA" id="ARBA00022553"/>
    </source>
</evidence>
<keyword evidence="3" id="KW-1185">Reference proteome</keyword>
<dbReference type="InterPro" id="IPR011006">
    <property type="entry name" value="CheY-like_superfamily"/>
</dbReference>
<keyword evidence="1" id="KW-0597">Phosphoprotein</keyword>
<accession>A0A6S6LUC2</accession>
<gene>
    <name evidence="2" type="ORF">GEOBRER4_n0289</name>
</gene>
<dbReference type="Proteomes" id="UP000515472">
    <property type="component" value="Chromosome"/>
</dbReference>
<dbReference type="PANTHER" id="PTHR44591">
    <property type="entry name" value="STRESS RESPONSE REGULATOR PROTEIN 1"/>
    <property type="match status" value="1"/>
</dbReference>
<sequence length="258" mass="29299">MAETKIKLEKGVRMIECDERELWILGLGDRVERGAIVCSYLAEGGHRARTAKVSELANCTPKAILLDLSPWSDDGWGVLLALKENTATREIPILPMYLSEIGQVGAVFPVAGFFTLPIDKKYLAKKLKQFGLTDESDDYDLQVMIVTRRGEEDVQHAITDLGFEVVNAYTGKEAVALGTIVHPYMMFCALMLPDQASFELLERFRLYPQTRNIPFFVLLKGEMKDGERMAMSRSIEHLVRKSWLTRQEFLAFFKRGKE</sequence>
<dbReference type="Gene3D" id="3.40.50.2300">
    <property type="match status" value="1"/>
</dbReference>
<organism evidence="2 3">
    <name type="scientific">Citrifermentans bremense</name>
    <dbReference type="NCBI Taxonomy" id="60035"/>
    <lineage>
        <taxon>Bacteria</taxon>
        <taxon>Pseudomonadati</taxon>
        <taxon>Thermodesulfobacteriota</taxon>
        <taxon>Desulfuromonadia</taxon>
        <taxon>Geobacterales</taxon>
        <taxon>Geobacteraceae</taxon>
        <taxon>Citrifermentans</taxon>
    </lineage>
</organism>
<protein>
    <submittedName>
        <fullName evidence="2">Response regulator receiver protein</fullName>
    </submittedName>
</protein>
<dbReference type="InterPro" id="IPR050595">
    <property type="entry name" value="Bact_response_regulator"/>
</dbReference>
<dbReference type="SUPFAM" id="SSF52172">
    <property type="entry name" value="CheY-like"/>
    <property type="match status" value="1"/>
</dbReference>
<dbReference type="EMBL" id="AP023213">
    <property type="protein sequence ID" value="BCG45532.1"/>
    <property type="molecule type" value="Genomic_DNA"/>
</dbReference>
<evidence type="ECO:0000313" key="3">
    <source>
        <dbReference type="Proteomes" id="UP000515472"/>
    </source>
</evidence>
<dbReference type="KEGG" id="gbn:GEOBRER4_02820"/>
<dbReference type="AlphaFoldDB" id="A0A6S6LUC2"/>
<dbReference type="RefSeq" id="WP_185243926.1">
    <property type="nucleotide sequence ID" value="NZ_AP023213.1"/>
</dbReference>
<reference evidence="2 3" key="1">
    <citation type="submission" date="2020-06" db="EMBL/GenBank/DDBJ databases">
        <title>Interaction of electrochemicaly active bacteria, Geobacter bremensis R4 on different carbon anode.</title>
        <authorList>
            <person name="Meng L."/>
            <person name="Yoshida N."/>
        </authorList>
    </citation>
    <scope>NUCLEOTIDE SEQUENCE [LARGE SCALE GENOMIC DNA]</scope>
    <source>
        <strain evidence="2 3">R4</strain>
    </source>
</reference>